<dbReference type="Pfam" id="PF00248">
    <property type="entry name" value="Aldo_ket_red"/>
    <property type="match status" value="1"/>
</dbReference>
<dbReference type="InterPro" id="IPR050523">
    <property type="entry name" value="AKR_Detox_Biosynth"/>
</dbReference>
<dbReference type="PANTHER" id="PTHR43364:SF4">
    <property type="entry name" value="NAD(P)-LINKED OXIDOREDUCTASE SUPERFAMILY PROTEIN"/>
    <property type="match status" value="1"/>
</dbReference>
<dbReference type="SUPFAM" id="SSF51430">
    <property type="entry name" value="NAD(P)-linked oxidoreductase"/>
    <property type="match status" value="1"/>
</dbReference>
<organism evidence="3 4">
    <name type="scientific">Francisella uliginis</name>
    <dbReference type="NCBI Taxonomy" id="573570"/>
    <lineage>
        <taxon>Bacteria</taxon>
        <taxon>Pseudomonadati</taxon>
        <taxon>Pseudomonadota</taxon>
        <taxon>Gammaproteobacteria</taxon>
        <taxon>Thiotrichales</taxon>
        <taxon>Francisellaceae</taxon>
        <taxon>Francisella</taxon>
    </lineage>
</organism>
<gene>
    <name evidence="3" type="ORF">F7310_05115</name>
</gene>
<sequence length="357" mass="40760">MKYTKLGKTNIDISRICLGTMTWGLQNSQSEGFEQMDYALSQGVNFWDTAELYAVPPTPDTYGKTEEIIGNWIESRQKREEIILATKFSPIPWARGEENPKIDKANIITAVDNSLKRLKTDYIDLYQFHWPVNRPNYHFADWWDFEPSQGEAAKQQISDNILETLQTCDELIKAGKIRHIGLSDDSAWGVSQFIKLAEKHNLPRIASIQNEYNLLRRRDETDVMETCALEEVSYLPWSPLQMGILSGKYLNGKVPAGSRMSDEVMGSEEQKARFATRHNPTVDKAVEEYLAVAKKHNLDVCQMAIAFTIRKAYMTSSIIGATSLEQLKTNIDAINIELSQEVLVDIEEVRRKYPVPF</sequence>
<dbReference type="InterPro" id="IPR020471">
    <property type="entry name" value="AKR"/>
</dbReference>
<evidence type="ECO:0000259" key="2">
    <source>
        <dbReference type="Pfam" id="PF00248"/>
    </source>
</evidence>
<dbReference type="InterPro" id="IPR023210">
    <property type="entry name" value="NADP_OxRdtase_dom"/>
</dbReference>
<dbReference type="EMBL" id="CP016796">
    <property type="protein sequence ID" value="API86773.1"/>
    <property type="molecule type" value="Genomic_DNA"/>
</dbReference>
<evidence type="ECO:0000313" key="3">
    <source>
        <dbReference type="EMBL" id="API86773.1"/>
    </source>
</evidence>
<keyword evidence="1" id="KW-0560">Oxidoreductase</keyword>
<dbReference type="AlphaFoldDB" id="A0A1L4BSF2"/>
<dbReference type="Gene3D" id="3.20.20.100">
    <property type="entry name" value="NADP-dependent oxidoreductase domain"/>
    <property type="match status" value="1"/>
</dbReference>
<evidence type="ECO:0000313" key="4">
    <source>
        <dbReference type="Proteomes" id="UP000184222"/>
    </source>
</evidence>
<dbReference type="PANTHER" id="PTHR43364">
    <property type="entry name" value="NADH-SPECIFIC METHYLGLYOXAL REDUCTASE-RELATED"/>
    <property type="match status" value="1"/>
</dbReference>
<dbReference type="Proteomes" id="UP000184222">
    <property type="component" value="Chromosome"/>
</dbReference>
<dbReference type="InterPro" id="IPR036812">
    <property type="entry name" value="NAD(P)_OxRdtase_dom_sf"/>
</dbReference>
<name>A0A1L4BSF2_9GAMM</name>
<protein>
    <submittedName>
        <fullName evidence="3">Aldo/keto reductase</fullName>
    </submittedName>
</protein>
<dbReference type="CDD" id="cd19094">
    <property type="entry name" value="AKR_Tas-like"/>
    <property type="match status" value="1"/>
</dbReference>
<reference evidence="3 4" key="1">
    <citation type="journal article" date="2016" name="Appl. Environ. Microbiol.">
        <title>Whole genome relationships among Francisella bacteria of diverse origin define new species and provide specific regions for detection.</title>
        <authorList>
            <person name="Challacombe J.F."/>
            <person name="Petersen J.M."/>
            <person name="Gallegos-Graves V."/>
            <person name="Hodge D."/>
            <person name="Pillai S."/>
            <person name="Kuske C.R."/>
        </authorList>
    </citation>
    <scope>NUCLEOTIDE SEQUENCE [LARGE SCALE GENOMIC DNA]</scope>
    <source>
        <strain evidence="4">TX07-7310</strain>
    </source>
</reference>
<accession>A0A1L4BSF2</accession>
<dbReference type="OrthoDB" id="9772407at2"/>
<feature type="domain" description="NADP-dependent oxidoreductase" evidence="2">
    <location>
        <begin position="15"/>
        <end position="349"/>
    </location>
</feature>
<dbReference type="RefSeq" id="WP_072712277.1">
    <property type="nucleotide sequence ID" value="NZ_CP016796.1"/>
</dbReference>
<keyword evidence="4" id="KW-1185">Reference proteome</keyword>
<proteinExistence type="predicted"/>
<dbReference type="PRINTS" id="PR00069">
    <property type="entry name" value="ALDKETRDTASE"/>
</dbReference>
<dbReference type="GO" id="GO:0016491">
    <property type="term" value="F:oxidoreductase activity"/>
    <property type="evidence" value="ECO:0007669"/>
    <property type="project" value="UniProtKB-KW"/>
</dbReference>
<dbReference type="STRING" id="573570.F7310_05115"/>
<evidence type="ECO:0000256" key="1">
    <source>
        <dbReference type="ARBA" id="ARBA00023002"/>
    </source>
</evidence>
<dbReference type="KEGG" id="frx:F7310_05115"/>